<dbReference type="SUPFAM" id="SSF50978">
    <property type="entry name" value="WD40 repeat-like"/>
    <property type="match status" value="1"/>
</dbReference>
<evidence type="ECO:0000259" key="6">
    <source>
        <dbReference type="Pfam" id="PF23609"/>
    </source>
</evidence>
<dbReference type="Proteomes" id="UP001230188">
    <property type="component" value="Unassembled WGS sequence"/>
</dbReference>
<keyword evidence="3" id="KW-0677">Repeat</keyword>
<sequence length="409" mass="44533">MFSTSSTVYTAKYQARALAAVVGDPSRHRFMVGTCSVREENVIEVIDFDEESNALSCVGSIQHPAEVVCVSPSPYDATLLVTCGATAEGCETRLWSCDVSGWGARPRYDDDDDDDDDHNIAPPQDGWAHRGESAGVGSLTPRTNLGNARTPCAVWCPKEHDRPRALATIDESSLFVWDVESGEHSRLEVARPTAAAWSPHAADEIAVAGVVDVRVFDARLKTPAKHVESPHDGACLDVDYNPNKPFCLATSGDDGCVKFWDTRADAPLKILSGGHSHWVTNVKYNRFHDQLLVSAGTDRLVNLWRVSSISSAPLLELGDTPADDDDDDDEPRGGATDDDDDDDDLDVPERPSTEATAADVCVRTFDLHDDSVYSLAWSACNAWAFTSLSYDGRVVLNHVPSPEKYKILL</sequence>
<dbReference type="Pfam" id="PF00400">
    <property type="entry name" value="WD40"/>
    <property type="match status" value="1"/>
</dbReference>
<dbReference type="SMART" id="SM00320">
    <property type="entry name" value="WD40"/>
    <property type="match status" value="4"/>
</dbReference>
<dbReference type="InterPro" id="IPR015943">
    <property type="entry name" value="WD40/YVTN_repeat-like_dom_sf"/>
</dbReference>
<dbReference type="PROSITE" id="PS00678">
    <property type="entry name" value="WD_REPEATS_1"/>
    <property type="match status" value="1"/>
</dbReference>
<keyword evidence="2 4" id="KW-0853">WD repeat</keyword>
<evidence type="ECO:0000313" key="7">
    <source>
        <dbReference type="EMBL" id="KAJ8600235.1"/>
    </source>
</evidence>
<proteinExistence type="inferred from homology"/>
<evidence type="ECO:0000256" key="5">
    <source>
        <dbReference type="SAM" id="MobiDB-lite"/>
    </source>
</evidence>
<dbReference type="InterPro" id="IPR019775">
    <property type="entry name" value="WD40_repeat_CS"/>
</dbReference>
<gene>
    <name evidence="7" type="ORF">CTAYLR_001971</name>
</gene>
<feature type="region of interest" description="Disordered" evidence="5">
    <location>
        <begin position="108"/>
        <end position="144"/>
    </location>
</feature>
<comment type="caution">
    <text evidence="7">The sequence shown here is derived from an EMBL/GenBank/DDBJ whole genome shotgun (WGS) entry which is preliminary data.</text>
</comment>
<dbReference type="InterPro" id="IPR040323">
    <property type="entry name" value="EIPR1"/>
</dbReference>
<dbReference type="PANTHER" id="PTHR14205">
    <property type="entry name" value="WD-REPEAT PROTEIN"/>
    <property type="match status" value="1"/>
</dbReference>
<protein>
    <recommendedName>
        <fullName evidence="6">EIPR1-like beta-propeller domain-containing protein</fullName>
    </recommendedName>
</protein>
<evidence type="ECO:0000256" key="1">
    <source>
        <dbReference type="ARBA" id="ARBA00005672"/>
    </source>
</evidence>
<dbReference type="PROSITE" id="PS50082">
    <property type="entry name" value="WD_REPEATS_2"/>
    <property type="match status" value="2"/>
</dbReference>
<name>A0AAD7U9C1_9STRA</name>
<evidence type="ECO:0000313" key="8">
    <source>
        <dbReference type="Proteomes" id="UP001230188"/>
    </source>
</evidence>
<keyword evidence="8" id="KW-1185">Reference proteome</keyword>
<evidence type="ECO:0000256" key="2">
    <source>
        <dbReference type="ARBA" id="ARBA00022574"/>
    </source>
</evidence>
<feature type="region of interest" description="Disordered" evidence="5">
    <location>
        <begin position="315"/>
        <end position="354"/>
    </location>
</feature>
<organism evidence="7 8">
    <name type="scientific">Chrysophaeum taylorii</name>
    <dbReference type="NCBI Taxonomy" id="2483200"/>
    <lineage>
        <taxon>Eukaryota</taxon>
        <taxon>Sar</taxon>
        <taxon>Stramenopiles</taxon>
        <taxon>Ochrophyta</taxon>
        <taxon>Pelagophyceae</taxon>
        <taxon>Pelagomonadales</taxon>
        <taxon>Pelagomonadaceae</taxon>
        <taxon>Chrysophaeum</taxon>
    </lineage>
</organism>
<evidence type="ECO:0000256" key="3">
    <source>
        <dbReference type="ARBA" id="ARBA00022737"/>
    </source>
</evidence>
<dbReference type="AlphaFoldDB" id="A0AAD7U9C1"/>
<feature type="repeat" description="WD" evidence="4">
    <location>
        <begin position="272"/>
        <end position="308"/>
    </location>
</feature>
<dbReference type="InterPro" id="IPR036322">
    <property type="entry name" value="WD40_repeat_dom_sf"/>
</dbReference>
<dbReference type="InterPro" id="IPR059104">
    <property type="entry name" value="Beta-prop_EIPR1-like"/>
</dbReference>
<feature type="domain" description="EIPR1-like beta-propeller" evidence="6">
    <location>
        <begin position="163"/>
        <end position="304"/>
    </location>
</feature>
<dbReference type="EMBL" id="JAQMWT010000526">
    <property type="protein sequence ID" value="KAJ8600235.1"/>
    <property type="molecule type" value="Genomic_DNA"/>
</dbReference>
<feature type="compositionally biased region" description="Acidic residues" evidence="5">
    <location>
        <begin position="321"/>
        <end position="346"/>
    </location>
</feature>
<evidence type="ECO:0000256" key="4">
    <source>
        <dbReference type="PROSITE-ProRule" id="PRU00221"/>
    </source>
</evidence>
<dbReference type="Pfam" id="PF23609">
    <property type="entry name" value="Beta-prop_EIPR1"/>
    <property type="match status" value="2"/>
</dbReference>
<feature type="repeat" description="WD" evidence="4">
    <location>
        <begin position="228"/>
        <end position="270"/>
    </location>
</feature>
<dbReference type="GO" id="GO:0016567">
    <property type="term" value="P:protein ubiquitination"/>
    <property type="evidence" value="ECO:0007669"/>
    <property type="project" value="TreeGrafter"/>
</dbReference>
<dbReference type="InterPro" id="IPR001680">
    <property type="entry name" value="WD40_rpt"/>
</dbReference>
<dbReference type="PANTHER" id="PTHR14205:SF15">
    <property type="entry name" value="EARP AND GARP COMPLEX-INTERACTING PROTEIN 1"/>
    <property type="match status" value="1"/>
</dbReference>
<reference evidence="7" key="1">
    <citation type="submission" date="2023-01" db="EMBL/GenBank/DDBJ databases">
        <title>Metagenome sequencing of chrysophaentin producing Chrysophaeum taylorii.</title>
        <authorList>
            <person name="Davison J."/>
            <person name="Bewley C."/>
        </authorList>
    </citation>
    <scope>NUCLEOTIDE SEQUENCE</scope>
    <source>
        <strain evidence="7">NIES-1699</strain>
    </source>
</reference>
<dbReference type="Gene3D" id="2.130.10.10">
    <property type="entry name" value="YVTN repeat-like/Quinoprotein amine dehydrogenase"/>
    <property type="match status" value="1"/>
</dbReference>
<feature type="domain" description="EIPR1-like beta-propeller" evidence="6">
    <location>
        <begin position="4"/>
        <end position="88"/>
    </location>
</feature>
<accession>A0AAD7U9C1</accession>
<comment type="similarity">
    <text evidence="1">Belongs to the WD repeat EIPR1 family.</text>
</comment>